<dbReference type="RefSeq" id="WP_119406864.1">
    <property type="nucleotide sequence ID" value="NZ_CP032869.1"/>
</dbReference>
<proteinExistence type="predicted"/>
<dbReference type="OrthoDB" id="758145at2"/>
<protein>
    <submittedName>
        <fullName evidence="2">Crp/Fnr family transcriptional regulator</fullName>
    </submittedName>
</protein>
<dbReference type="AlphaFoldDB" id="A0A494W4B2"/>
<feature type="domain" description="Cyclic nucleotide-binding" evidence="1">
    <location>
        <begin position="11"/>
        <end position="114"/>
    </location>
</feature>
<sequence>MQHQLITRLQQVKPIPVEDQQIIMDAFEQKHFKEGETLSPSGQVARNLFFICDGVLRVMERNEKGNEVTYFFLKDNQFCTILYSFNNNMIAEESIQAACNSDVLVISKNNLLALYEKLPYVKELIDQISQQTLMDKIKTRNAYLGHDSSERYQLFLERQPDIARRVQLTDIASYLGVTPQSLSRLRKNLR</sequence>
<dbReference type="PROSITE" id="PS50042">
    <property type="entry name" value="CNMP_BINDING_3"/>
    <property type="match status" value="1"/>
</dbReference>
<evidence type="ECO:0000259" key="1">
    <source>
        <dbReference type="PROSITE" id="PS50042"/>
    </source>
</evidence>
<dbReference type="Proteomes" id="UP000270046">
    <property type="component" value="Chromosome"/>
</dbReference>
<dbReference type="SUPFAM" id="SSF51206">
    <property type="entry name" value="cAMP-binding domain-like"/>
    <property type="match status" value="1"/>
</dbReference>
<dbReference type="EMBL" id="CP032869">
    <property type="protein sequence ID" value="AYL98593.1"/>
    <property type="molecule type" value="Genomic_DNA"/>
</dbReference>
<accession>A0A494W4B2</accession>
<evidence type="ECO:0000313" key="3">
    <source>
        <dbReference type="Proteomes" id="UP000270046"/>
    </source>
</evidence>
<dbReference type="InterPro" id="IPR000595">
    <property type="entry name" value="cNMP-bd_dom"/>
</dbReference>
<gene>
    <name evidence="2" type="ORF">HYN43_026430</name>
</gene>
<evidence type="ECO:0000313" key="2">
    <source>
        <dbReference type="EMBL" id="AYL98593.1"/>
    </source>
</evidence>
<dbReference type="Pfam" id="PF00027">
    <property type="entry name" value="cNMP_binding"/>
    <property type="match status" value="1"/>
</dbReference>
<dbReference type="Gene3D" id="2.60.120.10">
    <property type="entry name" value="Jelly Rolls"/>
    <property type="match status" value="1"/>
</dbReference>
<dbReference type="KEGG" id="muh:HYN43_026430"/>
<organism evidence="2 3">
    <name type="scientific">Mucilaginibacter celer</name>
    <dbReference type="NCBI Taxonomy" id="2305508"/>
    <lineage>
        <taxon>Bacteria</taxon>
        <taxon>Pseudomonadati</taxon>
        <taxon>Bacteroidota</taxon>
        <taxon>Sphingobacteriia</taxon>
        <taxon>Sphingobacteriales</taxon>
        <taxon>Sphingobacteriaceae</taxon>
        <taxon>Mucilaginibacter</taxon>
    </lineage>
</organism>
<dbReference type="CDD" id="cd00038">
    <property type="entry name" value="CAP_ED"/>
    <property type="match status" value="1"/>
</dbReference>
<dbReference type="InterPro" id="IPR014710">
    <property type="entry name" value="RmlC-like_jellyroll"/>
</dbReference>
<reference evidence="2 3" key="1">
    <citation type="submission" date="2018-10" db="EMBL/GenBank/DDBJ databases">
        <title>Genome sequencing of Mucilaginibacter sp. HYN0043.</title>
        <authorList>
            <person name="Kim M."/>
            <person name="Yi H."/>
        </authorList>
    </citation>
    <scope>NUCLEOTIDE SEQUENCE [LARGE SCALE GENOMIC DNA]</scope>
    <source>
        <strain evidence="2 3">HYN0043</strain>
    </source>
</reference>
<keyword evidence="3" id="KW-1185">Reference proteome</keyword>
<name>A0A494W4B2_9SPHI</name>
<dbReference type="InterPro" id="IPR018490">
    <property type="entry name" value="cNMP-bd_dom_sf"/>
</dbReference>